<dbReference type="AlphaFoldDB" id="A0A4R6ZQH3"/>
<dbReference type="Gene3D" id="1.10.10.1150">
    <property type="entry name" value="Coenzyme PQQ synthesis protein D (PqqD)"/>
    <property type="match status" value="1"/>
</dbReference>
<dbReference type="InterPro" id="IPR008792">
    <property type="entry name" value="PQQD"/>
</dbReference>
<dbReference type="InterPro" id="IPR041881">
    <property type="entry name" value="PqqD_sf"/>
</dbReference>
<proteinExistence type="predicted"/>
<dbReference type="RefSeq" id="WP_133635486.1">
    <property type="nucleotide sequence ID" value="NZ_SNZJ01000006.1"/>
</dbReference>
<dbReference type="Proteomes" id="UP000295212">
    <property type="component" value="Unassembled WGS sequence"/>
</dbReference>
<accession>A0A4R6ZQH3</accession>
<evidence type="ECO:0000313" key="1">
    <source>
        <dbReference type="EMBL" id="TDR54873.1"/>
    </source>
</evidence>
<dbReference type="Pfam" id="PF05402">
    <property type="entry name" value="PqqD"/>
    <property type="match status" value="1"/>
</dbReference>
<reference evidence="1 2" key="1">
    <citation type="submission" date="2019-03" db="EMBL/GenBank/DDBJ databases">
        <title>Genomic Encyclopedia of Type Strains, Phase III (KMG-III): the genomes of soil and plant-associated and newly described type strains.</title>
        <authorList>
            <person name="Whitman W."/>
        </authorList>
    </citation>
    <scope>NUCLEOTIDE SEQUENCE [LARGE SCALE GENOMIC DNA]</scope>
    <source>
        <strain evidence="1 2">CECT 5797</strain>
    </source>
</reference>
<name>A0A4R6ZQH3_9GAMM</name>
<protein>
    <submittedName>
        <fullName evidence="1">Coenzyme PQQ synthesis protein D (PqqD)</fullName>
    </submittedName>
</protein>
<organism evidence="1 2">
    <name type="scientific">Halomonas ventosae</name>
    <dbReference type="NCBI Taxonomy" id="229007"/>
    <lineage>
        <taxon>Bacteria</taxon>
        <taxon>Pseudomonadati</taxon>
        <taxon>Pseudomonadota</taxon>
        <taxon>Gammaproteobacteria</taxon>
        <taxon>Oceanospirillales</taxon>
        <taxon>Halomonadaceae</taxon>
        <taxon>Halomonas</taxon>
    </lineage>
</organism>
<sequence>MGRDFMIGCRDMHTQLNMKSQLDIESCVQRSPSPLASRVGDDLVLFSVSRGMYYGVPVVGRRIWDLMEDQITVSAICDQLMREFSVERDACENEVLDFIAQLEAEELVVRL</sequence>
<evidence type="ECO:0000313" key="2">
    <source>
        <dbReference type="Proteomes" id="UP000295212"/>
    </source>
</evidence>
<comment type="caution">
    <text evidence="1">The sequence shown here is derived from an EMBL/GenBank/DDBJ whole genome shotgun (WGS) entry which is preliminary data.</text>
</comment>
<dbReference type="OrthoDB" id="9800554at2"/>
<dbReference type="EMBL" id="SNZJ01000006">
    <property type="protein sequence ID" value="TDR54873.1"/>
    <property type="molecule type" value="Genomic_DNA"/>
</dbReference>
<gene>
    <name evidence="1" type="ORF">DFP85_10617</name>
</gene>